<dbReference type="EMBL" id="JBIQWL010000001">
    <property type="protein sequence ID" value="MFH8248790.1"/>
    <property type="molecule type" value="Genomic_DNA"/>
</dbReference>
<comment type="caution">
    <text evidence="2">The sequence shown here is derived from an EMBL/GenBank/DDBJ whole genome shotgun (WGS) entry which is preliminary data.</text>
</comment>
<dbReference type="Pfam" id="PF24254">
    <property type="entry name" value="DUF7455"/>
    <property type="match status" value="1"/>
</dbReference>
<accession>A0ABW7Q237</accession>
<dbReference type="RefSeq" id="WP_396638750.1">
    <property type="nucleotide sequence ID" value="NZ_JBIQWL010000001.1"/>
</dbReference>
<sequence>MDEPPVDIVDRYRDSVETQAPEYCDTCAGTGARVEAFVFAELPSGRSVAYCAHHGTRYLDGLREIALVIVDHRHLVMA</sequence>
<gene>
    <name evidence="2" type="ORF">ACH3VR_00300</name>
</gene>
<protein>
    <recommendedName>
        <fullName evidence="1">DUF7455 domain-containing protein</fullName>
    </recommendedName>
</protein>
<feature type="domain" description="DUF7455" evidence="1">
    <location>
        <begin position="20"/>
        <end position="75"/>
    </location>
</feature>
<dbReference type="InterPro" id="IPR055878">
    <property type="entry name" value="DUF7455"/>
</dbReference>
<proteinExistence type="predicted"/>
<keyword evidence="3" id="KW-1185">Reference proteome</keyword>
<evidence type="ECO:0000313" key="2">
    <source>
        <dbReference type="EMBL" id="MFH8248790.1"/>
    </source>
</evidence>
<evidence type="ECO:0000313" key="3">
    <source>
        <dbReference type="Proteomes" id="UP001610861"/>
    </source>
</evidence>
<name>A0ABW7Q237_9MICO</name>
<organism evidence="2 3">
    <name type="scientific">Microbacterium alkaliflavum</name>
    <dbReference type="NCBI Taxonomy" id="3248839"/>
    <lineage>
        <taxon>Bacteria</taxon>
        <taxon>Bacillati</taxon>
        <taxon>Actinomycetota</taxon>
        <taxon>Actinomycetes</taxon>
        <taxon>Micrococcales</taxon>
        <taxon>Microbacteriaceae</taxon>
        <taxon>Microbacterium</taxon>
    </lineage>
</organism>
<reference evidence="2 3" key="1">
    <citation type="submission" date="2024-09" db="EMBL/GenBank/DDBJ databases">
        <authorList>
            <person name="Pan X."/>
        </authorList>
    </citation>
    <scope>NUCLEOTIDE SEQUENCE [LARGE SCALE GENOMIC DNA]</scope>
    <source>
        <strain evidence="2 3">B2969</strain>
    </source>
</reference>
<dbReference type="Proteomes" id="UP001610861">
    <property type="component" value="Unassembled WGS sequence"/>
</dbReference>
<evidence type="ECO:0000259" key="1">
    <source>
        <dbReference type="Pfam" id="PF24254"/>
    </source>
</evidence>